<accession>A0ABP8EK17</accession>
<dbReference type="Proteomes" id="UP001501586">
    <property type="component" value="Unassembled WGS sequence"/>
</dbReference>
<dbReference type="InterPro" id="IPR020556">
    <property type="entry name" value="Amidase_CS"/>
</dbReference>
<dbReference type="InterPro" id="IPR000120">
    <property type="entry name" value="Amidase"/>
</dbReference>
<dbReference type="RefSeq" id="WP_236866019.1">
    <property type="nucleotide sequence ID" value="NZ_BAABAZ010000006.1"/>
</dbReference>
<evidence type="ECO:0000256" key="1">
    <source>
        <dbReference type="SAM" id="MobiDB-lite"/>
    </source>
</evidence>
<comment type="caution">
    <text evidence="3">The sequence shown here is derived from an EMBL/GenBank/DDBJ whole genome shotgun (WGS) entry which is preliminary data.</text>
</comment>
<dbReference type="Gene3D" id="3.90.1300.10">
    <property type="entry name" value="Amidase signature (AS) domain"/>
    <property type="match status" value="1"/>
</dbReference>
<dbReference type="PANTHER" id="PTHR11895">
    <property type="entry name" value="TRANSAMIDASE"/>
    <property type="match status" value="1"/>
</dbReference>
<dbReference type="SUPFAM" id="SSF75304">
    <property type="entry name" value="Amidase signature (AS) enzymes"/>
    <property type="match status" value="1"/>
</dbReference>
<dbReference type="EMBL" id="BAABAZ010000006">
    <property type="protein sequence ID" value="GAA4284314.1"/>
    <property type="molecule type" value="Genomic_DNA"/>
</dbReference>
<dbReference type="PROSITE" id="PS00571">
    <property type="entry name" value="AMIDASES"/>
    <property type="match status" value="1"/>
</dbReference>
<organism evidence="3 4">
    <name type="scientific">Brevibacterium daeguense</name>
    <dbReference type="NCBI Taxonomy" id="909936"/>
    <lineage>
        <taxon>Bacteria</taxon>
        <taxon>Bacillati</taxon>
        <taxon>Actinomycetota</taxon>
        <taxon>Actinomycetes</taxon>
        <taxon>Micrococcales</taxon>
        <taxon>Brevibacteriaceae</taxon>
        <taxon>Brevibacterium</taxon>
    </lineage>
</organism>
<dbReference type="InterPro" id="IPR036928">
    <property type="entry name" value="AS_sf"/>
</dbReference>
<evidence type="ECO:0000313" key="3">
    <source>
        <dbReference type="EMBL" id="GAA4284314.1"/>
    </source>
</evidence>
<proteinExistence type="predicted"/>
<protein>
    <submittedName>
        <fullName evidence="3">Amidase</fullName>
    </submittedName>
</protein>
<sequence>MSILDLSLSELAAQIKAREISPVDVTEASLARIAEVDPHVTAFVTVTADLARQQAAQAADEIAAGRYRGPLHGIPYAAKDLYDTAGIRTTSSSQVRADHIPATDAAAVSQLREAGMILVGKTETHEFAYGALTPQAGNPWDPSRTPGGSSGGSGAAVAAGAVHVALGTDTGGSIRIPAAVCGTVGLKPTYGRTSRFGIAPLSWALDHAGPLTRNVIDSALVLDAMTGYDRRDPASVDLARAGHEAGSLAEAAGASGAGAGASVAGLRVGVPRNFFTENVQPEVLQAHQATLELLAGLGAELVEVEIPYADAIIPTEWAILIAEASAYHLQTMRERPELFTEEVRTFNEAGELIPAVDYITAQRMRTLMQDAWREMFESIDVLVAPTVAATAFERSNPRVTWADGSTEEGTPAYVRLSAPGNLTGLPVLQVPNSFTADGLPTGVQIIGRPFAESTILTVGLVLEANTDVVGRTAPVLDADAQPVAGQEGRL</sequence>
<dbReference type="Pfam" id="PF01425">
    <property type="entry name" value="Amidase"/>
    <property type="match status" value="1"/>
</dbReference>
<feature type="domain" description="Amidase" evidence="2">
    <location>
        <begin position="24"/>
        <end position="456"/>
    </location>
</feature>
<keyword evidence="4" id="KW-1185">Reference proteome</keyword>
<name>A0ABP8EK17_9MICO</name>
<dbReference type="PANTHER" id="PTHR11895:SF176">
    <property type="entry name" value="AMIDASE AMID-RELATED"/>
    <property type="match status" value="1"/>
</dbReference>
<dbReference type="InterPro" id="IPR023631">
    <property type="entry name" value="Amidase_dom"/>
</dbReference>
<gene>
    <name evidence="3" type="ORF">GCM10022261_18450</name>
</gene>
<evidence type="ECO:0000313" key="4">
    <source>
        <dbReference type="Proteomes" id="UP001501586"/>
    </source>
</evidence>
<feature type="region of interest" description="Disordered" evidence="1">
    <location>
        <begin position="134"/>
        <end position="154"/>
    </location>
</feature>
<reference evidence="4" key="1">
    <citation type="journal article" date="2019" name="Int. J. Syst. Evol. Microbiol.">
        <title>The Global Catalogue of Microorganisms (GCM) 10K type strain sequencing project: providing services to taxonomists for standard genome sequencing and annotation.</title>
        <authorList>
            <consortium name="The Broad Institute Genomics Platform"/>
            <consortium name="The Broad Institute Genome Sequencing Center for Infectious Disease"/>
            <person name="Wu L."/>
            <person name="Ma J."/>
        </authorList>
    </citation>
    <scope>NUCLEOTIDE SEQUENCE [LARGE SCALE GENOMIC DNA]</scope>
    <source>
        <strain evidence="4">JCM 17458</strain>
    </source>
</reference>
<evidence type="ECO:0000259" key="2">
    <source>
        <dbReference type="Pfam" id="PF01425"/>
    </source>
</evidence>